<dbReference type="InterPro" id="IPR025434">
    <property type="entry name" value="YesK-like"/>
</dbReference>
<dbReference type="Pfam" id="PF14150">
    <property type="entry name" value="YesK"/>
    <property type="match status" value="1"/>
</dbReference>
<dbReference type="EMBL" id="FOXU01000001">
    <property type="protein sequence ID" value="SFQ10927.1"/>
    <property type="molecule type" value="Genomic_DNA"/>
</dbReference>
<keyword evidence="1" id="KW-1133">Transmembrane helix</keyword>
<dbReference type="RefSeq" id="WP_093534693.1">
    <property type="nucleotide sequence ID" value="NZ_FOXU01000001.1"/>
</dbReference>
<dbReference type="OrthoDB" id="2883430at2"/>
<feature type="transmembrane region" description="Helical" evidence="1">
    <location>
        <begin position="38"/>
        <end position="60"/>
    </location>
</feature>
<evidence type="ECO:0000313" key="3">
    <source>
        <dbReference type="Proteomes" id="UP000198734"/>
    </source>
</evidence>
<dbReference type="STRING" id="126156.SAMN05421670_0966"/>
<feature type="transmembrane region" description="Helical" evidence="1">
    <location>
        <begin position="6"/>
        <end position="26"/>
    </location>
</feature>
<dbReference type="AlphaFoldDB" id="A0A1I5VUE8"/>
<name>A0A1I5VUE8_9BACI</name>
<organism evidence="2 3">
    <name type="scientific">Psychrobacillus psychrotolerans</name>
    <dbReference type="NCBI Taxonomy" id="126156"/>
    <lineage>
        <taxon>Bacteria</taxon>
        <taxon>Bacillati</taxon>
        <taxon>Bacillota</taxon>
        <taxon>Bacilli</taxon>
        <taxon>Bacillales</taxon>
        <taxon>Bacillaceae</taxon>
        <taxon>Psychrobacillus</taxon>
    </lineage>
</organism>
<sequence length="91" mass="9634">MDALMLDGWTPILLCGIVFAIVMFITSRKVSRKSLISTSTVLSLICIGVIIYSVIGIGGWDGMGLGLFMITILAGIWIGTVIGAISRSSNL</sequence>
<protein>
    <submittedName>
        <fullName evidence="2">YesK-like protein</fullName>
    </submittedName>
</protein>
<keyword evidence="1" id="KW-0812">Transmembrane</keyword>
<proteinExistence type="predicted"/>
<evidence type="ECO:0000313" key="2">
    <source>
        <dbReference type="EMBL" id="SFQ10927.1"/>
    </source>
</evidence>
<dbReference type="Proteomes" id="UP000198734">
    <property type="component" value="Unassembled WGS sequence"/>
</dbReference>
<keyword evidence="1" id="KW-0472">Membrane</keyword>
<accession>A0A1I5VUE8</accession>
<feature type="transmembrane region" description="Helical" evidence="1">
    <location>
        <begin position="66"/>
        <end position="85"/>
    </location>
</feature>
<gene>
    <name evidence="2" type="ORF">SAMN05421670_0966</name>
</gene>
<reference evidence="3" key="1">
    <citation type="submission" date="2016-10" db="EMBL/GenBank/DDBJ databases">
        <authorList>
            <person name="Varghese N."/>
            <person name="Submissions S."/>
        </authorList>
    </citation>
    <scope>NUCLEOTIDE SEQUENCE [LARGE SCALE GENOMIC DNA]</scope>
    <source>
        <strain evidence="3">DSM 11706</strain>
    </source>
</reference>
<evidence type="ECO:0000256" key="1">
    <source>
        <dbReference type="SAM" id="Phobius"/>
    </source>
</evidence>
<keyword evidence="3" id="KW-1185">Reference proteome</keyword>